<evidence type="ECO:0000259" key="7">
    <source>
        <dbReference type="PROSITE" id="PS50157"/>
    </source>
</evidence>
<keyword evidence="4" id="KW-0862">Zinc</keyword>
<protein>
    <recommendedName>
        <fullName evidence="7">C2H2-type domain-containing protein</fullName>
    </recommendedName>
</protein>
<evidence type="ECO:0000256" key="3">
    <source>
        <dbReference type="ARBA" id="ARBA00022771"/>
    </source>
</evidence>
<feature type="region of interest" description="Disordered" evidence="6">
    <location>
        <begin position="365"/>
        <end position="390"/>
    </location>
</feature>
<keyword evidence="2" id="KW-0677">Repeat</keyword>
<evidence type="ECO:0000313" key="9">
    <source>
        <dbReference type="Proteomes" id="UP001642540"/>
    </source>
</evidence>
<dbReference type="InterPro" id="IPR036236">
    <property type="entry name" value="Znf_C2H2_sf"/>
</dbReference>
<dbReference type="Gene3D" id="3.30.160.60">
    <property type="entry name" value="Classic Zinc Finger"/>
    <property type="match status" value="2"/>
</dbReference>
<feature type="region of interest" description="Disordered" evidence="6">
    <location>
        <begin position="1"/>
        <end position="25"/>
    </location>
</feature>
<feature type="domain" description="C2H2-type" evidence="7">
    <location>
        <begin position="340"/>
        <end position="368"/>
    </location>
</feature>
<reference evidence="8 9" key="1">
    <citation type="submission" date="2024-08" db="EMBL/GenBank/DDBJ databases">
        <authorList>
            <person name="Cucini C."/>
            <person name="Frati F."/>
        </authorList>
    </citation>
    <scope>NUCLEOTIDE SEQUENCE [LARGE SCALE GENOMIC DNA]</scope>
</reference>
<keyword evidence="3 5" id="KW-0863">Zinc-finger</keyword>
<name>A0ABP1RTT0_9HEXA</name>
<dbReference type="SMART" id="SM00355">
    <property type="entry name" value="ZnF_C2H2"/>
    <property type="match status" value="10"/>
</dbReference>
<evidence type="ECO:0000256" key="6">
    <source>
        <dbReference type="SAM" id="MobiDB-lite"/>
    </source>
</evidence>
<organism evidence="8 9">
    <name type="scientific">Orchesella dallaii</name>
    <dbReference type="NCBI Taxonomy" id="48710"/>
    <lineage>
        <taxon>Eukaryota</taxon>
        <taxon>Metazoa</taxon>
        <taxon>Ecdysozoa</taxon>
        <taxon>Arthropoda</taxon>
        <taxon>Hexapoda</taxon>
        <taxon>Collembola</taxon>
        <taxon>Entomobryomorpha</taxon>
        <taxon>Entomobryoidea</taxon>
        <taxon>Orchesellidae</taxon>
        <taxon>Orchesellinae</taxon>
        <taxon>Orchesella</taxon>
    </lineage>
</organism>
<evidence type="ECO:0000256" key="4">
    <source>
        <dbReference type="ARBA" id="ARBA00022833"/>
    </source>
</evidence>
<evidence type="ECO:0000256" key="2">
    <source>
        <dbReference type="ARBA" id="ARBA00022737"/>
    </source>
</evidence>
<dbReference type="PROSITE" id="PS00028">
    <property type="entry name" value="ZINC_FINGER_C2H2_1"/>
    <property type="match status" value="5"/>
</dbReference>
<feature type="region of interest" description="Disordered" evidence="6">
    <location>
        <begin position="921"/>
        <end position="989"/>
    </location>
</feature>
<evidence type="ECO:0000256" key="5">
    <source>
        <dbReference type="PROSITE-ProRule" id="PRU00042"/>
    </source>
</evidence>
<feature type="region of interest" description="Disordered" evidence="6">
    <location>
        <begin position="664"/>
        <end position="687"/>
    </location>
</feature>
<keyword evidence="9" id="KW-1185">Reference proteome</keyword>
<accession>A0ABP1RTT0</accession>
<dbReference type="Proteomes" id="UP001642540">
    <property type="component" value="Unassembled WGS sequence"/>
</dbReference>
<feature type="compositionally biased region" description="Basic and acidic residues" evidence="6">
    <location>
        <begin position="944"/>
        <end position="967"/>
    </location>
</feature>
<evidence type="ECO:0000313" key="8">
    <source>
        <dbReference type="EMBL" id="CAL8135661.1"/>
    </source>
</evidence>
<evidence type="ECO:0000256" key="1">
    <source>
        <dbReference type="ARBA" id="ARBA00022723"/>
    </source>
</evidence>
<keyword evidence="1" id="KW-0479">Metal-binding</keyword>
<dbReference type="SUPFAM" id="SSF57667">
    <property type="entry name" value="beta-beta-alpha zinc fingers"/>
    <property type="match status" value="1"/>
</dbReference>
<comment type="caution">
    <text evidence="8">The sequence shown here is derived from an EMBL/GenBank/DDBJ whole genome shotgun (WGS) entry which is preliminary data.</text>
</comment>
<gene>
    <name evidence="8" type="ORF">ODALV1_LOCUS26078</name>
</gene>
<feature type="region of interest" description="Disordered" evidence="6">
    <location>
        <begin position="407"/>
        <end position="462"/>
    </location>
</feature>
<feature type="compositionally biased region" description="Basic residues" evidence="6">
    <location>
        <begin position="438"/>
        <end position="453"/>
    </location>
</feature>
<proteinExistence type="predicted"/>
<feature type="compositionally biased region" description="Low complexity" evidence="6">
    <location>
        <begin position="532"/>
        <end position="544"/>
    </location>
</feature>
<dbReference type="InterPro" id="IPR013087">
    <property type="entry name" value="Znf_C2H2_type"/>
</dbReference>
<feature type="region of interest" description="Disordered" evidence="6">
    <location>
        <begin position="529"/>
        <end position="573"/>
    </location>
</feature>
<feature type="compositionally biased region" description="Polar residues" evidence="6">
    <location>
        <begin position="553"/>
        <end position="571"/>
    </location>
</feature>
<sequence length="989" mass="110343">MDISSWRGVENPKLKSDEGCSSGRNGGGAQVTVSKAHCLFCAKEVPAVITVINGKVTKIKEEVGAASAGGLGEDGCIEGQLRCMFILLNILDVGVELCTKLLGKWGSRIEPQFWFNVCNSCKVDVYEIFETVLLINKFEKKAKGIKDKLKNRIVGSVNGLEGDAGPFGILMEIRQKVIEGLMDTEEEEEPSSDLEISVDEEEPGTSLVPMVYPHNPQPGPSSTSAVNTRNKKFLYKCELCSALVSRKIEHIRNHQNLHLGVGNCRGETCNVCGWLVWSMCRHMRNWHSGTTPLDMANVIIRPLSQHSSLQQVDAYKEVKEEPQVALAKLYPTQTPSAYSHKCRDCGELLKTRKRLLSHMEEVHGKIKIEQEDEDNEPTPSTSSFRLGPSKKYDPMSVLKLEFSSPAKSAVGSSSSRFDREESHSPGRPPSNLGSSSSHRNRHKVLSKKKRKRASTSSSKNEGYTVKQIGTTKYYACLLCPAKFHSSLIRLKLHLKLHNKDGGGIPCTLCGEFIHSNKIANHQKLYCRKRSHPNSNTSPPTTTTPVALPRSHSQRVTKPSTPKGTAGSTSTRGKPGPGLYHKCGECGALICSRYGKLAISTHQSFHNDPDFASKVYSCDECGWLVAKSRVGMHNRRWHPPSGNPLAKMKVTTKTFEVKYLNKSSPKRKLNFSPSASTSKSTPTSRSNVKVELNSSLTSAYKAGRNFLRKCGECGSLQSSKIRLELHKQLHRSGEGLNCSVCGWLVKPSNISLENHRRYYHANDEEEKIIHKPNSICIPENVPFYCDNCPMIYPDVTNFINHYTQTHKIEKGLIQCELCEMQVESKQMLKMHLMTNHDDQVEEGEEDEEEGDQVDGVLQCQNCPEIFESKMQLDFHLASIHPTTLLRCSPCGIGFSSFYFYKRHNLTFHVNGAATSNIEAEVNASTSSPHRHVDVDQSQGRKRARESRELRATKKPREELNGKEQKEQVYDSPGKRRSTRVNGMDKGSIED</sequence>
<dbReference type="PANTHER" id="PTHR24379:SF121">
    <property type="entry name" value="C2H2-TYPE DOMAIN-CONTAINING PROTEIN"/>
    <property type="match status" value="1"/>
</dbReference>
<dbReference type="PANTHER" id="PTHR24379">
    <property type="entry name" value="KRAB AND ZINC FINGER DOMAIN-CONTAINING"/>
    <property type="match status" value="1"/>
</dbReference>
<dbReference type="EMBL" id="CAXLJM020000109">
    <property type="protein sequence ID" value="CAL8135661.1"/>
    <property type="molecule type" value="Genomic_DNA"/>
</dbReference>
<dbReference type="PROSITE" id="PS50157">
    <property type="entry name" value="ZINC_FINGER_C2H2_2"/>
    <property type="match status" value="1"/>
</dbReference>
<feature type="compositionally biased region" description="Low complexity" evidence="6">
    <location>
        <begin position="671"/>
        <end position="685"/>
    </location>
</feature>